<feature type="domain" description="C2H2-type" evidence="13">
    <location>
        <begin position="307"/>
        <end position="334"/>
    </location>
</feature>
<feature type="binding site" evidence="11">
    <location>
        <position position="57"/>
    </location>
    <ligand>
        <name>Zn(2+)</name>
        <dbReference type="ChEBI" id="CHEBI:29105"/>
    </ligand>
</feature>
<organism evidence="15">
    <name type="scientific">Culex tarsalis</name>
    <name type="common">Encephalitis mosquito</name>
    <dbReference type="NCBI Taxonomy" id="7177"/>
    <lineage>
        <taxon>Eukaryota</taxon>
        <taxon>Metazoa</taxon>
        <taxon>Ecdysozoa</taxon>
        <taxon>Arthropoda</taxon>
        <taxon>Hexapoda</taxon>
        <taxon>Insecta</taxon>
        <taxon>Pterygota</taxon>
        <taxon>Neoptera</taxon>
        <taxon>Endopterygota</taxon>
        <taxon>Diptera</taxon>
        <taxon>Nematocera</taxon>
        <taxon>Culicoidea</taxon>
        <taxon>Culicidae</taxon>
        <taxon>Culicinae</taxon>
        <taxon>Culicini</taxon>
        <taxon>Culex</taxon>
        <taxon>Culex</taxon>
    </lineage>
</organism>
<proteinExistence type="inferred from homology"/>
<feature type="domain" description="C2H2-type" evidence="13">
    <location>
        <begin position="250"/>
        <end position="278"/>
    </location>
</feature>
<dbReference type="Gene3D" id="3.40.1800.20">
    <property type="match status" value="1"/>
</dbReference>
<evidence type="ECO:0000313" key="15">
    <source>
        <dbReference type="EMBL" id="JAV20222.1"/>
    </source>
</evidence>
<evidence type="ECO:0000256" key="3">
    <source>
        <dbReference type="ARBA" id="ARBA00022723"/>
    </source>
</evidence>
<feature type="domain" description="C2H2-type" evidence="13">
    <location>
        <begin position="392"/>
        <end position="419"/>
    </location>
</feature>
<dbReference type="GO" id="GO:0000978">
    <property type="term" value="F:RNA polymerase II cis-regulatory region sequence-specific DNA binding"/>
    <property type="evidence" value="ECO:0007669"/>
    <property type="project" value="TreeGrafter"/>
</dbReference>
<feature type="binding site" evidence="11">
    <location>
        <position position="54"/>
    </location>
    <ligand>
        <name>Zn(2+)</name>
        <dbReference type="ChEBI" id="CHEBI:29105"/>
    </ligand>
</feature>
<evidence type="ECO:0000256" key="12">
    <source>
        <dbReference type="SAM" id="MobiDB-lite"/>
    </source>
</evidence>
<keyword evidence="3 11" id="KW-0479">Metal-binding</keyword>
<name>A0A1Q3EY42_CULTA</name>
<feature type="domain" description="C2H2-type" evidence="13">
    <location>
        <begin position="335"/>
        <end position="362"/>
    </location>
</feature>
<dbReference type="PROSITE" id="PS51915">
    <property type="entry name" value="ZAD"/>
    <property type="match status" value="1"/>
</dbReference>
<feature type="binding site" evidence="11">
    <location>
        <position position="7"/>
    </location>
    <ligand>
        <name>Zn(2+)</name>
        <dbReference type="ChEBI" id="CHEBI:29105"/>
    </ligand>
</feature>
<dbReference type="Pfam" id="PF07776">
    <property type="entry name" value="zf-AD"/>
    <property type="match status" value="1"/>
</dbReference>
<dbReference type="Pfam" id="PF13912">
    <property type="entry name" value="zf-C2H2_6"/>
    <property type="match status" value="1"/>
</dbReference>
<sequence>MKVCRVCLAQDQDQQLQFESLFAIREEQTIAETIMLLCTGVKIQHNDGLTQLVCEICISEFLKFYKMRQKCLHADAFLRQNQVAKLIEVESNDASGDASTLDEEYKIELLDVDLEEEFGKPPPEDIPAESDEQDWVVVSEVEVVKAEFEEVELLDHDPEPEEERARKPRKRRKVFGAERQPEGKLFCCSCPAEEFDSAQELELHRDGEHLKYRIADNVIRPFECDVCFQRFLTERHLDQHKTRPYKKREHVCTSCGNAFLASNTLKKHEEICVATERNYACEECGKRFTQVGSLRNHQKLHTTAKSYSCPICAKTFLKKFEVPIHMVTHTEEQPYPCDQCPARFKRKQALRNHQRHHANPTPYKCDLCDQWFNNFSARKYHRQKVHEGLDPFRCGQCGASYGRKNRLEQHVKRAHAVAS</sequence>
<evidence type="ECO:0000259" key="13">
    <source>
        <dbReference type="PROSITE" id="PS50157"/>
    </source>
</evidence>
<feature type="domain" description="C2H2-type" evidence="13">
    <location>
        <begin position="279"/>
        <end position="306"/>
    </location>
</feature>
<dbReference type="FunFam" id="3.30.160.60:FF:000188">
    <property type="entry name" value="Zinc finger protein 787"/>
    <property type="match status" value="1"/>
</dbReference>
<dbReference type="SMART" id="SM00868">
    <property type="entry name" value="zf-AD"/>
    <property type="match status" value="1"/>
</dbReference>
<dbReference type="InterPro" id="IPR036236">
    <property type="entry name" value="Znf_C2H2_sf"/>
</dbReference>
<keyword evidence="8" id="KW-0804">Transcription</keyword>
<dbReference type="AlphaFoldDB" id="A0A1Q3EY42"/>
<keyword evidence="5 10" id="KW-0863">Zinc-finger</keyword>
<evidence type="ECO:0000256" key="10">
    <source>
        <dbReference type="PROSITE-ProRule" id="PRU00042"/>
    </source>
</evidence>
<keyword evidence="9" id="KW-0539">Nucleus</keyword>
<evidence type="ECO:0000256" key="2">
    <source>
        <dbReference type="ARBA" id="ARBA00006991"/>
    </source>
</evidence>
<dbReference type="PROSITE" id="PS00028">
    <property type="entry name" value="ZINC_FINGER_C2H2_1"/>
    <property type="match status" value="5"/>
</dbReference>
<dbReference type="FunFam" id="3.30.160.60:FF:000100">
    <property type="entry name" value="Zinc finger 45-like"/>
    <property type="match status" value="1"/>
</dbReference>
<dbReference type="GO" id="GO:0006357">
    <property type="term" value="P:regulation of transcription by RNA polymerase II"/>
    <property type="evidence" value="ECO:0007669"/>
    <property type="project" value="TreeGrafter"/>
</dbReference>
<comment type="subcellular location">
    <subcellularLocation>
        <location evidence="1">Nucleus</location>
    </subcellularLocation>
</comment>
<keyword evidence="6 11" id="KW-0862">Zinc</keyword>
<dbReference type="EMBL" id="GFDL01014823">
    <property type="protein sequence ID" value="JAV20222.1"/>
    <property type="molecule type" value="Transcribed_RNA"/>
</dbReference>
<evidence type="ECO:0000256" key="9">
    <source>
        <dbReference type="ARBA" id="ARBA00023242"/>
    </source>
</evidence>
<dbReference type="SUPFAM" id="SSF57716">
    <property type="entry name" value="Glucocorticoid receptor-like (DNA-binding domain)"/>
    <property type="match status" value="1"/>
</dbReference>
<keyword evidence="4" id="KW-0677">Repeat</keyword>
<keyword evidence="7" id="KW-0238">DNA-binding</keyword>
<dbReference type="InterPro" id="IPR012934">
    <property type="entry name" value="Znf_AD"/>
</dbReference>
<evidence type="ECO:0000256" key="6">
    <source>
        <dbReference type="ARBA" id="ARBA00022833"/>
    </source>
</evidence>
<dbReference type="SUPFAM" id="SSF57667">
    <property type="entry name" value="beta-beta-alpha zinc fingers"/>
    <property type="match status" value="4"/>
</dbReference>
<comment type="similarity">
    <text evidence="2">Belongs to the krueppel C2H2-type zinc-finger protein family.</text>
</comment>
<evidence type="ECO:0000256" key="4">
    <source>
        <dbReference type="ARBA" id="ARBA00022737"/>
    </source>
</evidence>
<feature type="region of interest" description="Disordered" evidence="12">
    <location>
        <begin position="154"/>
        <end position="174"/>
    </location>
</feature>
<reference evidence="15" key="1">
    <citation type="submission" date="2017-01" db="EMBL/GenBank/DDBJ databases">
        <title>A deep insight into the sialotranscriptome of adult male and female Cluex tarsalis mosquitoes.</title>
        <authorList>
            <person name="Ribeiro J.M."/>
            <person name="Moreira F."/>
            <person name="Bernard K.A."/>
            <person name="Calvo E."/>
        </authorList>
    </citation>
    <scope>NUCLEOTIDE SEQUENCE</scope>
    <source>
        <strain evidence="15">Kern County</strain>
        <tissue evidence="15">Salivary glands</tissue>
    </source>
</reference>
<evidence type="ECO:0000256" key="11">
    <source>
        <dbReference type="PROSITE-ProRule" id="PRU01263"/>
    </source>
</evidence>
<evidence type="ECO:0000256" key="1">
    <source>
        <dbReference type="ARBA" id="ARBA00004123"/>
    </source>
</evidence>
<dbReference type="PANTHER" id="PTHR24390">
    <property type="entry name" value="ZINC FINGER PROTEIN"/>
    <property type="match status" value="1"/>
</dbReference>
<feature type="domain" description="ZAD" evidence="14">
    <location>
        <begin position="2"/>
        <end position="81"/>
    </location>
</feature>
<feature type="domain" description="C2H2-type" evidence="13">
    <location>
        <begin position="363"/>
        <end position="391"/>
    </location>
</feature>
<dbReference type="PANTHER" id="PTHR24390:SF159">
    <property type="entry name" value="GROWTH FACTOR INDEPENDENT 1 TRANSCRIPTIONAL REPRESSOR"/>
    <property type="match status" value="1"/>
</dbReference>
<dbReference type="GO" id="GO:0003700">
    <property type="term" value="F:DNA-binding transcription factor activity"/>
    <property type="evidence" value="ECO:0007669"/>
    <property type="project" value="TreeGrafter"/>
</dbReference>
<dbReference type="GO" id="GO:0008270">
    <property type="term" value="F:zinc ion binding"/>
    <property type="evidence" value="ECO:0007669"/>
    <property type="project" value="UniProtKB-UniRule"/>
</dbReference>
<accession>A0A1Q3EY42</accession>
<dbReference type="Pfam" id="PF00096">
    <property type="entry name" value="zf-C2H2"/>
    <property type="match status" value="1"/>
</dbReference>
<dbReference type="InterPro" id="IPR013087">
    <property type="entry name" value="Znf_C2H2_type"/>
</dbReference>
<dbReference type="PROSITE" id="PS50157">
    <property type="entry name" value="ZINC_FINGER_C2H2_2"/>
    <property type="match status" value="6"/>
</dbReference>
<evidence type="ECO:0000256" key="5">
    <source>
        <dbReference type="ARBA" id="ARBA00022771"/>
    </source>
</evidence>
<evidence type="ECO:0000259" key="14">
    <source>
        <dbReference type="PROSITE" id="PS51915"/>
    </source>
</evidence>
<feature type="binding site" evidence="11">
    <location>
        <position position="4"/>
    </location>
    <ligand>
        <name>Zn(2+)</name>
        <dbReference type="ChEBI" id="CHEBI:29105"/>
    </ligand>
</feature>
<dbReference type="SMART" id="SM00355">
    <property type="entry name" value="ZnF_C2H2"/>
    <property type="match status" value="7"/>
</dbReference>
<evidence type="ECO:0000256" key="7">
    <source>
        <dbReference type="ARBA" id="ARBA00023125"/>
    </source>
</evidence>
<dbReference type="Gene3D" id="3.30.160.60">
    <property type="entry name" value="Classic Zinc Finger"/>
    <property type="match status" value="5"/>
</dbReference>
<dbReference type="GO" id="GO:0005634">
    <property type="term" value="C:nucleus"/>
    <property type="evidence" value="ECO:0007669"/>
    <property type="project" value="UniProtKB-SubCell"/>
</dbReference>
<evidence type="ECO:0000256" key="8">
    <source>
        <dbReference type="ARBA" id="ARBA00023163"/>
    </source>
</evidence>
<evidence type="ECO:0008006" key="16">
    <source>
        <dbReference type="Google" id="ProtNLM"/>
    </source>
</evidence>
<protein>
    <recommendedName>
        <fullName evidence="16">C2h2-type zn-finger protein</fullName>
    </recommendedName>
</protein>